<dbReference type="RefSeq" id="XP_049182008.1">
    <property type="nucleotide sequence ID" value="XM_049322193.1"/>
</dbReference>
<organism evidence="4 5">
    <name type="scientific">Candida oxycetoniae</name>
    <dbReference type="NCBI Taxonomy" id="497107"/>
    <lineage>
        <taxon>Eukaryota</taxon>
        <taxon>Fungi</taxon>
        <taxon>Dikarya</taxon>
        <taxon>Ascomycota</taxon>
        <taxon>Saccharomycotina</taxon>
        <taxon>Pichiomycetes</taxon>
        <taxon>Debaryomycetaceae</taxon>
        <taxon>Candida/Lodderomyces clade</taxon>
        <taxon>Candida</taxon>
    </lineage>
</organism>
<dbReference type="CDD" id="cd03046">
    <property type="entry name" value="GST_N_GTT1_like"/>
    <property type="match status" value="1"/>
</dbReference>
<dbReference type="PANTHER" id="PTHR44051:SF9">
    <property type="entry name" value="GLUTATHIONE S-TRANSFERASE 1"/>
    <property type="match status" value="1"/>
</dbReference>
<comment type="caution">
    <text evidence="4">The sequence shown here is derived from an EMBL/GenBank/DDBJ whole genome shotgun (WGS) entry which is preliminary data.</text>
</comment>
<dbReference type="InterPro" id="IPR036282">
    <property type="entry name" value="Glutathione-S-Trfase_C_sf"/>
</dbReference>
<dbReference type="EMBL" id="JAHUZD010000025">
    <property type="protein sequence ID" value="KAI3406263.2"/>
    <property type="molecule type" value="Genomic_DNA"/>
</dbReference>
<proteinExistence type="inferred from homology"/>
<dbReference type="SUPFAM" id="SSF52833">
    <property type="entry name" value="Thioredoxin-like"/>
    <property type="match status" value="1"/>
</dbReference>
<dbReference type="InterPro" id="IPR010987">
    <property type="entry name" value="Glutathione-S-Trfase_C-like"/>
</dbReference>
<dbReference type="PANTHER" id="PTHR44051">
    <property type="entry name" value="GLUTATHIONE S-TRANSFERASE-RELATED"/>
    <property type="match status" value="1"/>
</dbReference>
<dbReference type="InterPro" id="IPR036249">
    <property type="entry name" value="Thioredoxin-like_sf"/>
</dbReference>
<dbReference type="AlphaFoldDB" id="A0AAI9WZJ5"/>
<dbReference type="GeneID" id="73378722"/>
<gene>
    <name evidence="4" type="ORF">KGF56_001105</name>
</gene>
<dbReference type="PROSITE" id="PS50405">
    <property type="entry name" value="GST_CTER"/>
    <property type="match status" value="1"/>
</dbReference>
<keyword evidence="5" id="KW-1185">Reference proteome</keyword>
<dbReference type="Gene3D" id="1.20.1050.10">
    <property type="match status" value="1"/>
</dbReference>
<reference evidence="4" key="1">
    <citation type="journal article" date="2022" name="DNA Res.">
        <title>Genome analysis of five recently described species of the CUG-Ser clade uncovers Candida theae as a new hybrid lineage with pathogenic potential in the Candida parapsilosis species complex.</title>
        <authorList>
            <person name="Mixao V."/>
            <person name="Del Olmo V."/>
            <person name="Hegedusova E."/>
            <person name="Saus E."/>
            <person name="Pryszcz L."/>
            <person name="Cillingova A."/>
            <person name="Nosek J."/>
            <person name="Gabaldon T."/>
        </authorList>
    </citation>
    <scope>NUCLEOTIDE SEQUENCE</scope>
    <source>
        <strain evidence="4">CBS 10844</strain>
    </source>
</reference>
<comment type="similarity">
    <text evidence="1">Belongs to the GST superfamily.</text>
</comment>
<dbReference type="SUPFAM" id="SSF47616">
    <property type="entry name" value="GST C-terminal domain-like"/>
    <property type="match status" value="1"/>
</dbReference>
<name>A0AAI9WZJ5_9ASCO</name>
<sequence length="264" mass="30976">MIHQPGHPEDRFILHWLDDSRAQRILWILEILQLDYEVRIYLRHPQTWRGPTQLFDVHQTGKSPIVEIIHGDGRPPIKIAESGFIISYILRNYDPNYILTPTDPNEQLEVEYWLHYSEGSLQHLQMALLINSVAKHIAPRGLKSVANLVAKGINNGYYVHEWRMNMQYCNDRLAENGTGFFVGNKLTAADIILSFPIYENIFDNLEGVKDCIHEKRDLRKVWPYLAKWCRMIKNIPSYKKINQMMDEEVEDLIALDPKFDYAKE</sequence>
<feature type="domain" description="GST N-terminal" evidence="2">
    <location>
        <begin position="9"/>
        <end position="97"/>
    </location>
</feature>
<dbReference type="Pfam" id="PF13409">
    <property type="entry name" value="GST_N_2"/>
    <property type="match status" value="1"/>
</dbReference>
<feature type="domain" description="GST C-terminal" evidence="3">
    <location>
        <begin position="103"/>
        <end position="259"/>
    </location>
</feature>
<dbReference type="Gene3D" id="3.40.30.10">
    <property type="entry name" value="Glutaredoxin"/>
    <property type="match status" value="1"/>
</dbReference>
<dbReference type="SFLD" id="SFLDS00019">
    <property type="entry name" value="Glutathione_Transferase_(cytos"/>
    <property type="match status" value="1"/>
</dbReference>
<dbReference type="Pfam" id="PF14497">
    <property type="entry name" value="GST_C_3"/>
    <property type="match status" value="1"/>
</dbReference>
<dbReference type="Proteomes" id="UP001202479">
    <property type="component" value="Unassembled WGS sequence"/>
</dbReference>
<dbReference type="InterPro" id="IPR040079">
    <property type="entry name" value="Glutathione_S-Trfase"/>
</dbReference>
<evidence type="ECO:0000313" key="5">
    <source>
        <dbReference type="Proteomes" id="UP001202479"/>
    </source>
</evidence>
<evidence type="ECO:0000259" key="2">
    <source>
        <dbReference type="PROSITE" id="PS50404"/>
    </source>
</evidence>
<dbReference type="PROSITE" id="PS50404">
    <property type="entry name" value="GST_NTER"/>
    <property type="match status" value="1"/>
</dbReference>
<accession>A0AAI9WZJ5</accession>
<dbReference type="InterPro" id="IPR004046">
    <property type="entry name" value="GST_C"/>
</dbReference>
<evidence type="ECO:0000313" key="4">
    <source>
        <dbReference type="EMBL" id="KAI3406263.2"/>
    </source>
</evidence>
<dbReference type="InterPro" id="IPR004045">
    <property type="entry name" value="Glutathione_S-Trfase_N"/>
</dbReference>
<protein>
    <submittedName>
        <fullName evidence="4">GTT1</fullName>
    </submittedName>
</protein>
<evidence type="ECO:0000259" key="3">
    <source>
        <dbReference type="PROSITE" id="PS50405"/>
    </source>
</evidence>
<evidence type="ECO:0000256" key="1">
    <source>
        <dbReference type="ARBA" id="ARBA00007409"/>
    </source>
</evidence>